<feature type="binding site" evidence="2">
    <location>
        <position position="212"/>
    </location>
    <ligand>
        <name>ATP</name>
        <dbReference type="ChEBI" id="CHEBI:30616"/>
    </ligand>
</feature>
<dbReference type="SUPFAM" id="SSF55326">
    <property type="entry name" value="PurM N-terminal domain-like"/>
    <property type="match status" value="1"/>
</dbReference>
<feature type="binding site" evidence="2">
    <location>
        <position position="74"/>
    </location>
    <ligand>
        <name>Mg(2+)</name>
        <dbReference type="ChEBI" id="CHEBI:18420"/>
        <label>3</label>
    </ligand>
</feature>
<feature type="binding site" evidence="2">
    <location>
        <position position="29"/>
    </location>
    <ligand>
        <name>Mg(2+)</name>
        <dbReference type="ChEBI" id="CHEBI:18420"/>
        <label>3</label>
    </ligand>
</feature>
<feature type="binding site" evidence="2">
    <location>
        <position position="317"/>
    </location>
    <ligand>
        <name>substrate</name>
    </ligand>
</feature>
<dbReference type="PANTHER" id="PTHR30270">
    <property type="entry name" value="THIAMINE-MONOPHOSPHATE KINASE"/>
    <property type="match status" value="1"/>
</dbReference>
<dbReference type="InterPro" id="IPR036921">
    <property type="entry name" value="PurM-like_N_sf"/>
</dbReference>
<keyword evidence="2" id="KW-0547">Nucleotide-binding</keyword>
<comment type="caution">
    <text evidence="5">The sequence shown here is derived from an EMBL/GenBank/DDBJ whole genome shotgun (WGS) entry which is preliminary data.</text>
</comment>
<reference evidence="5 6" key="1">
    <citation type="submission" date="2024-09" db="EMBL/GenBank/DDBJ databases">
        <authorList>
            <person name="Sun Q."/>
            <person name="Mori K."/>
        </authorList>
    </citation>
    <scope>NUCLEOTIDE SEQUENCE [LARGE SCALE GENOMIC DNA]</scope>
    <source>
        <strain evidence="5 6">CECT 8064</strain>
    </source>
</reference>
<dbReference type="Proteomes" id="UP001589645">
    <property type="component" value="Unassembled WGS sequence"/>
</dbReference>
<dbReference type="SUPFAM" id="SSF56042">
    <property type="entry name" value="PurM C-terminal domain-like"/>
    <property type="match status" value="1"/>
</dbReference>
<dbReference type="NCBIfam" id="NF004350">
    <property type="entry name" value="PRK05731.1-1"/>
    <property type="match status" value="1"/>
</dbReference>
<dbReference type="GO" id="GO:0009030">
    <property type="term" value="F:thiamine-phosphate kinase activity"/>
    <property type="evidence" value="ECO:0007669"/>
    <property type="project" value="UniProtKB-EC"/>
</dbReference>
<feature type="domain" description="PurM-like N-terminal" evidence="3">
    <location>
        <begin position="27"/>
        <end position="136"/>
    </location>
</feature>
<proteinExistence type="inferred from homology"/>
<evidence type="ECO:0000259" key="4">
    <source>
        <dbReference type="Pfam" id="PF02769"/>
    </source>
</evidence>
<keyword evidence="6" id="KW-1185">Reference proteome</keyword>
<keyword evidence="2" id="KW-0460">Magnesium</keyword>
<dbReference type="InterPro" id="IPR036676">
    <property type="entry name" value="PurM-like_C_sf"/>
</dbReference>
<feature type="binding site" evidence="2">
    <location>
        <position position="210"/>
    </location>
    <ligand>
        <name>Mg(2+)</name>
        <dbReference type="ChEBI" id="CHEBI:18420"/>
        <label>3</label>
    </ligand>
</feature>
<feature type="binding site" evidence="2">
    <location>
        <position position="145"/>
    </location>
    <ligand>
        <name>ATP</name>
        <dbReference type="ChEBI" id="CHEBI:30616"/>
    </ligand>
</feature>
<comment type="function">
    <text evidence="2">Catalyzes the ATP-dependent phosphorylation of thiamine-monophosphate (TMP) to form thiamine-pyrophosphate (TPP), the active form of vitamin B1.</text>
</comment>
<keyword evidence="2 5" id="KW-0418">Kinase</keyword>
<keyword evidence="2" id="KW-0479">Metal-binding</keyword>
<evidence type="ECO:0000313" key="6">
    <source>
        <dbReference type="Proteomes" id="UP001589645"/>
    </source>
</evidence>
<dbReference type="Gene3D" id="3.30.1330.10">
    <property type="entry name" value="PurM-like, N-terminal domain"/>
    <property type="match status" value="1"/>
</dbReference>
<name>A0ABV5HGQ1_9VIBR</name>
<feature type="binding site" evidence="2">
    <location>
        <position position="45"/>
    </location>
    <ligand>
        <name>Mg(2+)</name>
        <dbReference type="ChEBI" id="CHEBI:18420"/>
        <label>1</label>
    </ligand>
</feature>
<dbReference type="Pfam" id="PF00586">
    <property type="entry name" value="AIRS"/>
    <property type="match status" value="1"/>
</dbReference>
<feature type="binding site" evidence="2">
    <location>
        <position position="121"/>
    </location>
    <ligand>
        <name>Mg(2+)</name>
        <dbReference type="ChEBI" id="CHEBI:18420"/>
        <label>1</label>
    </ligand>
</feature>
<feature type="binding site" evidence="2">
    <location>
        <position position="74"/>
    </location>
    <ligand>
        <name>Mg(2+)</name>
        <dbReference type="ChEBI" id="CHEBI:18420"/>
        <label>2</label>
    </ligand>
</feature>
<keyword evidence="1 2" id="KW-0784">Thiamine biosynthesis</keyword>
<comment type="similarity">
    <text evidence="2">Belongs to the thiamine-monophosphate kinase family.</text>
</comment>
<feature type="binding site" evidence="2">
    <location>
        <position position="44"/>
    </location>
    <ligand>
        <name>Mg(2+)</name>
        <dbReference type="ChEBI" id="CHEBI:18420"/>
        <label>4</label>
    </ligand>
</feature>
<dbReference type="HAMAP" id="MF_02128">
    <property type="entry name" value="TMP_kinase"/>
    <property type="match status" value="1"/>
</dbReference>
<dbReference type="RefSeq" id="WP_390188922.1">
    <property type="nucleotide sequence ID" value="NZ_JBHMEP010000001.1"/>
</dbReference>
<feature type="binding site" evidence="2">
    <location>
        <position position="53"/>
    </location>
    <ligand>
        <name>substrate</name>
    </ligand>
</feature>
<protein>
    <recommendedName>
        <fullName evidence="2">Thiamine-monophosphate kinase</fullName>
        <shortName evidence="2">TMP kinase</shortName>
        <shortName evidence="2">Thiamine-phosphate kinase</shortName>
        <ecNumber evidence="2">2.7.4.16</ecNumber>
    </recommendedName>
</protein>
<feature type="domain" description="PurM-like C-terminal" evidence="4">
    <location>
        <begin position="150"/>
        <end position="296"/>
    </location>
</feature>
<evidence type="ECO:0000259" key="3">
    <source>
        <dbReference type="Pfam" id="PF00586"/>
    </source>
</evidence>
<dbReference type="EMBL" id="JBHMEP010000001">
    <property type="protein sequence ID" value="MFB9133404.1"/>
    <property type="molecule type" value="Genomic_DNA"/>
</dbReference>
<comment type="miscellaneous">
    <text evidence="2">Reaction mechanism of ThiL seems to utilize a direct, inline transfer of the gamma-phosphate of ATP to TMP rather than a phosphorylated enzyme intermediate.</text>
</comment>
<feature type="binding site" evidence="2">
    <location>
        <position position="262"/>
    </location>
    <ligand>
        <name>substrate</name>
    </ligand>
</feature>
<feature type="binding site" evidence="2">
    <location>
        <position position="46"/>
    </location>
    <ligand>
        <name>Mg(2+)</name>
        <dbReference type="ChEBI" id="CHEBI:18420"/>
        <label>2</label>
    </ligand>
</feature>
<comment type="pathway">
    <text evidence="2">Cofactor biosynthesis; thiamine diphosphate biosynthesis; thiamine diphosphate from thiamine phosphate: step 1/1.</text>
</comment>
<comment type="catalytic activity">
    <reaction evidence="2">
        <text>thiamine phosphate + ATP = thiamine diphosphate + ADP</text>
        <dbReference type="Rhea" id="RHEA:15913"/>
        <dbReference type="ChEBI" id="CHEBI:30616"/>
        <dbReference type="ChEBI" id="CHEBI:37575"/>
        <dbReference type="ChEBI" id="CHEBI:58937"/>
        <dbReference type="ChEBI" id="CHEBI:456216"/>
        <dbReference type="EC" id="2.7.4.16"/>
    </reaction>
</comment>
<feature type="binding site" evidence="2">
    <location>
        <begin position="120"/>
        <end position="121"/>
    </location>
    <ligand>
        <name>ATP</name>
        <dbReference type="ChEBI" id="CHEBI:30616"/>
    </ligand>
</feature>
<keyword evidence="2" id="KW-0067">ATP-binding</keyword>
<gene>
    <name evidence="2 5" type="primary">thiL</name>
    <name evidence="5" type="ORF">ACFFUV_00280</name>
</gene>
<dbReference type="InterPro" id="IPR010918">
    <property type="entry name" value="PurM-like_C_dom"/>
</dbReference>
<feature type="binding site" evidence="2">
    <location>
        <position position="29"/>
    </location>
    <ligand>
        <name>Mg(2+)</name>
        <dbReference type="ChEBI" id="CHEBI:18420"/>
        <label>4</label>
    </ligand>
</feature>
<organism evidence="5 6">
    <name type="scientific">Vibrio olivae</name>
    <dbReference type="NCBI Taxonomy" id="1243002"/>
    <lineage>
        <taxon>Bacteria</taxon>
        <taxon>Pseudomonadati</taxon>
        <taxon>Pseudomonadota</taxon>
        <taxon>Gammaproteobacteria</taxon>
        <taxon>Vibrionales</taxon>
        <taxon>Vibrionaceae</taxon>
        <taxon>Vibrio</taxon>
    </lineage>
</organism>
<dbReference type="EC" id="2.7.4.16" evidence="2"/>
<dbReference type="CDD" id="cd02194">
    <property type="entry name" value="ThiL"/>
    <property type="match status" value="1"/>
</dbReference>
<comment type="caution">
    <text evidence="2">Lacks conserved residue(s) required for the propagation of feature annotation.</text>
</comment>
<feature type="binding site" evidence="2">
    <location>
        <position position="74"/>
    </location>
    <ligand>
        <name>Mg(2+)</name>
        <dbReference type="ChEBI" id="CHEBI:18420"/>
        <label>4</label>
    </ligand>
</feature>
<sequence>MSGEFTLIDKYFVGRQTNRKDVLLAAGDDCALVKPGDNVAIAITTDTLVCGTHFVADANPAWVAHKALAANISDLAAMGATPTWASLALTLPSVDETWLEAFSEAFFQLADYFGIQLIGGDTTKGPLSITLTVQGTLPEGKSLTRSQAKNGDWLYVTGQLGDSKAGLDVILDKSLADKPYAQVLEQRHYRATPRVLVGQALLGLANSAIDISDGLIADLQHILTRSQVGATIDVSLLPLSSELLQFVGSRSTAQQYALTSGEEYELCFTVPEENKGMIESALAHCGVKVTCIGQIRPYGVFELHNQGQVVDWQLDGFDHFKA</sequence>
<keyword evidence="2 5" id="KW-0808">Transferase</keyword>
<dbReference type="NCBIfam" id="TIGR01379">
    <property type="entry name" value="thiL"/>
    <property type="match status" value="1"/>
</dbReference>
<evidence type="ECO:0000313" key="5">
    <source>
        <dbReference type="EMBL" id="MFB9133404.1"/>
    </source>
</evidence>
<dbReference type="PIRSF" id="PIRSF005303">
    <property type="entry name" value="Thiam_monoph_kin"/>
    <property type="match status" value="1"/>
</dbReference>
<dbReference type="Gene3D" id="3.90.650.10">
    <property type="entry name" value="PurM-like C-terminal domain"/>
    <property type="match status" value="1"/>
</dbReference>
<dbReference type="Pfam" id="PF02769">
    <property type="entry name" value="AIRS_C"/>
    <property type="match status" value="1"/>
</dbReference>
<dbReference type="InterPro" id="IPR016188">
    <property type="entry name" value="PurM-like_N"/>
</dbReference>
<evidence type="ECO:0000256" key="2">
    <source>
        <dbReference type="HAMAP-Rule" id="MF_02128"/>
    </source>
</evidence>
<accession>A0ABV5HGQ1</accession>
<dbReference type="PANTHER" id="PTHR30270:SF0">
    <property type="entry name" value="THIAMINE-MONOPHOSPHATE KINASE"/>
    <property type="match status" value="1"/>
</dbReference>
<feature type="binding site" evidence="2">
    <location>
        <position position="213"/>
    </location>
    <ligand>
        <name>Mg(2+)</name>
        <dbReference type="ChEBI" id="CHEBI:18420"/>
        <label>5</label>
    </ligand>
</feature>
<feature type="binding site" evidence="2">
    <location>
        <position position="46"/>
    </location>
    <ligand>
        <name>Mg(2+)</name>
        <dbReference type="ChEBI" id="CHEBI:18420"/>
        <label>1</label>
    </ligand>
</feature>
<evidence type="ECO:0000256" key="1">
    <source>
        <dbReference type="ARBA" id="ARBA00022977"/>
    </source>
</evidence>
<dbReference type="InterPro" id="IPR006283">
    <property type="entry name" value="ThiL-like"/>
</dbReference>